<dbReference type="RefSeq" id="WP_047858883.1">
    <property type="nucleotide sequence ID" value="NZ_CP011509.1"/>
</dbReference>
<dbReference type="PANTHER" id="PTHR21666:SF285">
    <property type="entry name" value="M23 FAMILY METALLOPEPTIDASE"/>
    <property type="match status" value="1"/>
</dbReference>
<evidence type="ECO:0000313" key="5">
    <source>
        <dbReference type="Proteomes" id="UP000035579"/>
    </source>
</evidence>
<sequence length="303" mass="32420">MHIAPLRRLPFLLLALGLSALAAEERPLLSLQPAVARPGDPVLVTVRGLTQVPTGTLGERPLRFYPTREGFQALSGLPVELTPGPVPVKVSVPAQGLIAPAELTGTLDVVAAGWPSRTLKVANKFTVKKPEPAVQARMEADRAAFAAAFAQAFVAPVFKENFAWPRQDSITAPYGDLRTYNGKKQSQHYGTDIRGATGTPVYAANAGTVVMSRDAYASGNTVLVHHGAGLYTAYFHLSAMDVKDGDRVERGQLLGKVGATGRVTGPHLHWGVKVDDMWVDGETLLKLDFTGEPAPAVTQRDKE</sequence>
<evidence type="ECO:0000313" key="6">
    <source>
        <dbReference type="Proteomes" id="UP000256345"/>
    </source>
</evidence>
<feature type="signal peptide" evidence="1">
    <location>
        <begin position="1"/>
        <end position="22"/>
    </location>
</feature>
<dbReference type="InterPro" id="IPR011055">
    <property type="entry name" value="Dup_hybrid_motif"/>
</dbReference>
<reference evidence="3 5" key="1">
    <citation type="submission" date="2015-05" db="EMBL/GenBank/DDBJ databases">
        <title>Genome assembly of Archangium gephyra DSM 2261.</title>
        <authorList>
            <person name="Sharma G."/>
            <person name="Subramanian S."/>
        </authorList>
    </citation>
    <scope>NUCLEOTIDE SEQUENCE [LARGE SCALE GENOMIC DNA]</scope>
    <source>
        <strain evidence="3 5">DSM 2261</strain>
    </source>
</reference>
<organism evidence="3 5">
    <name type="scientific">Archangium gephyra</name>
    <dbReference type="NCBI Taxonomy" id="48"/>
    <lineage>
        <taxon>Bacteria</taxon>
        <taxon>Pseudomonadati</taxon>
        <taxon>Myxococcota</taxon>
        <taxon>Myxococcia</taxon>
        <taxon>Myxococcales</taxon>
        <taxon>Cystobacterineae</taxon>
        <taxon>Archangiaceae</taxon>
        <taxon>Archangium</taxon>
    </lineage>
</organism>
<accession>A0AAC8QDU6</accession>
<dbReference type="InterPro" id="IPR016047">
    <property type="entry name" value="M23ase_b-sheet_dom"/>
</dbReference>
<dbReference type="InterPro" id="IPR050570">
    <property type="entry name" value="Cell_wall_metabolism_enzyme"/>
</dbReference>
<gene>
    <name evidence="3" type="ORF">AA314_06942</name>
    <name evidence="4" type="ORF">ATI61_102378</name>
</gene>
<dbReference type="Gene3D" id="2.70.70.10">
    <property type="entry name" value="Glucose Permease (Domain IIA)"/>
    <property type="match status" value="1"/>
</dbReference>
<dbReference type="Pfam" id="PF01551">
    <property type="entry name" value="Peptidase_M23"/>
    <property type="match status" value="1"/>
</dbReference>
<dbReference type="CDD" id="cd12797">
    <property type="entry name" value="M23_peptidase"/>
    <property type="match status" value="1"/>
</dbReference>
<keyword evidence="1" id="KW-0732">Signal</keyword>
<feature type="chain" id="PRO_5041999894" evidence="1">
    <location>
        <begin position="23"/>
        <end position="303"/>
    </location>
</feature>
<dbReference type="KEGG" id="age:AA314_06942"/>
<dbReference type="AlphaFoldDB" id="A0AAC8QDU6"/>
<evidence type="ECO:0000313" key="3">
    <source>
        <dbReference type="EMBL" id="AKJ05316.1"/>
    </source>
</evidence>
<dbReference type="PANTHER" id="PTHR21666">
    <property type="entry name" value="PEPTIDASE-RELATED"/>
    <property type="match status" value="1"/>
</dbReference>
<evidence type="ECO:0000259" key="2">
    <source>
        <dbReference type="Pfam" id="PF01551"/>
    </source>
</evidence>
<dbReference type="SUPFAM" id="SSF51261">
    <property type="entry name" value="Duplicated hybrid motif"/>
    <property type="match status" value="1"/>
</dbReference>
<feature type="domain" description="M23ase beta-sheet core" evidence="2">
    <location>
        <begin position="187"/>
        <end position="280"/>
    </location>
</feature>
<keyword evidence="6" id="KW-1185">Reference proteome</keyword>
<dbReference type="EMBL" id="CP011509">
    <property type="protein sequence ID" value="AKJ05316.1"/>
    <property type="molecule type" value="Genomic_DNA"/>
</dbReference>
<name>A0AAC8QDU6_9BACT</name>
<evidence type="ECO:0000256" key="1">
    <source>
        <dbReference type="SAM" id="SignalP"/>
    </source>
</evidence>
<dbReference type="Proteomes" id="UP000035579">
    <property type="component" value="Chromosome"/>
</dbReference>
<dbReference type="EMBL" id="QUMU01000002">
    <property type="protein sequence ID" value="REG36004.1"/>
    <property type="molecule type" value="Genomic_DNA"/>
</dbReference>
<proteinExistence type="predicted"/>
<reference evidence="4 6" key="2">
    <citation type="submission" date="2018-08" db="EMBL/GenBank/DDBJ databases">
        <title>Genomic Encyclopedia of Archaeal and Bacterial Type Strains, Phase II (KMG-II): from individual species to whole genera.</title>
        <authorList>
            <person name="Goeker M."/>
        </authorList>
    </citation>
    <scope>NUCLEOTIDE SEQUENCE [LARGE SCALE GENOMIC DNA]</scope>
    <source>
        <strain evidence="4 6">DSM 2261</strain>
    </source>
</reference>
<protein>
    <submittedName>
        <fullName evidence="4">Peptidase M23-like protein</fullName>
    </submittedName>
    <submittedName>
        <fullName evidence="3">Peptidase, M23/M37 family</fullName>
    </submittedName>
</protein>
<dbReference type="Proteomes" id="UP000256345">
    <property type="component" value="Unassembled WGS sequence"/>
</dbReference>
<evidence type="ECO:0000313" key="4">
    <source>
        <dbReference type="EMBL" id="REG36004.1"/>
    </source>
</evidence>
<dbReference type="GO" id="GO:0004222">
    <property type="term" value="F:metalloendopeptidase activity"/>
    <property type="evidence" value="ECO:0007669"/>
    <property type="project" value="TreeGrafter"/>
</dbReference>